<gene>
    <name evidence="1" type="ORF">POPTR_013G067150</name>
</gene>
<name>A0A3N7FVN4_POPTR</name>
<dbReference type="AlphaFoldDB" id="A0A3N7FVN4"/>
<accession>A0A3N7FVN4</accession>
<keyword evidence="2" id="KW-1185">Reference proteome</keyword>
<evidence type="ECO:0000313" key="2">
    <source>
        <dbReference type="Proteomes" id="UP000006729"/>
    </source>
</evidence>
<evidence type="ECO:0000313" key="1">
    <source>
        <dbReference type="EMBL" id="RQO99077.1"/>
    </source>
</evidence>
<organism evidence="1 2">
    <name type="scientific">Populus trichocarpa</name>
    <name type="common">Western balsam poplar</name>
    <name type="synonym">Populus balsamifera subsp. trichocarpa</name>
    <dbReference type="NCBI Taxonomy" id="3694"/>
    <lineage>
        <taxon>Eukaryota</taxon>
        <taxon>Viridiplantae</taxon>
        <taxon>Streptophyta</taxon>
        <taxon>Embryophyta</taxon>
        <taxon>Tracheophyta</taxon>
        <taxon>Spermatophyta</taxon>
        <taxon>Magnoliopsida</taxon>
        <taxon>eudicotyledons</taxon>
        <taxon>Gunneridae</taxon>
        <taxon>Pentapetalae</taxon>
        <taxon>rosids</taxon>
        <taxon>fabids</taxon>
        <taxon>Malpighiales</taxon>
        <taxon>Salicaceae</taxon>
        <taxon>Saliceae</taxon>
        <taxon>Populus</taxon>
    </lineage>
</organism>
<reference evidence="1 2" key="1">
    <citation type="journal article" date="2006" name="Science">
        <title>The genome of black cottonwood, Populus trichocarpa (Torr. &amp; Gray).</title>
        <authorList>
            <person name="Tuskan G.A."/>
            <person name="Difazio S."/>
            <person name="Jansson S."/>
            <person name="Bohlmann J."/>
            <person name="Grigoriev I."/>
            <person name="Hellsten U."/>
            <person name="Putnam N."/>
            <person name="Ralph S."/>
            <person name="Rombauts S."/>
            <person name="Salamov A."/>
            <person name="Schein J."/>
            <person name="Sterck L."/>
            <person name="Aerts A."/>
            <person name="Bhalerao R.R."/>
            <person name="Bhalerao R.P."/>
            <person name="Blaudez D."/>
            <person name="Boerjan W."/>
            <person name="Brun A."/>
            <person name="Brunner A."/>
            <person name="Busov V."/>
            <person name="Campbell M."/>
            <person name="Carlson J."/>
            <person name="Chalot M."/>
            <person name="Chapman J."/>
            <person name="Chen G.L."/>
            <person name="Cooper D."/>
            <person name="Coutinho P.M."/>
            <person name="Couturier J."/>
            <person name="Covert S."/>
            <person name="Cronk Q."/>
            <person name="Cunningham R."/>
            <person name="Davis J."/>
            <person name="Degroeve S."/>
            <person name="Dejardin A."/>
            <person name="Depamphilis C."/>
            <person name="Detter J."/>
            <person name="Dirks B."/>
            <person name="Dubchak I."/>
            <person name="Duplessis S."/>
            <person name="Ehlting J."/>
            <person name="Ellis B."/>
            <person name="Gendler K."/>
            <person name="Goodstein D."/>
            <person name="Gribskov M."/>
            <person name="Grimwood J."/>
            <person name="Groover A."/>
            <person name="Gunter L."/>
            <person name="Hamberger B."/>
            <person name="Heinze B."/>
            <person name="Helariutta Y."/>
            <person name="Henrissat B."/>
            <person name="Holligan D."/>
            <person name="Holt R."/>
            <person name="Huang W."/>
            <person name="Islam-Faridi N."/>
            <person name="Jones S."/>
            <person name="Jones-Rhoades M."/>
            <person name="Jorgensen R."/>
            <person name="Joshi C."/>
            <person name="Kangasjarvi J."/>
            <person name="Karlsson J."/>
            <person name="Kelleher C."/>
            <person name="Kirkpatrick R."/>
            <person name="Kirst M."/>
            <person name="Kohler A."/>
            <person name="Kalluri U."/>
            <person name="Larimer F."/>
            <person name="Leebens-Mack J."/>
            <person name="Leple J.C."/>
            <person name="Locascio P."/>
            <person name="Lou Y."/>
            <person name="Lucas S."/>
            <person name="Martin F."/>
            <person name="Montanini B."/>
            <person name="Napoli C."/>
            <person name="Nelson D.R."/>
            <person name="Nelson C."/>
            <person name="Nieminen K."/>
            <person name="Nilsson O."/>
            <person name="Pereda V."/>
            <person name="Peter G."/>
            <person name="Philippe R."/>
            <person name="Pilate G."/>
            <person name="Poliakov A."/>
            <person name="Razumovskaya J."/>
            <person name="Richardson P."/>
            <person name="Rinaldi C."/>
            <person name="Ritland K."/>
            <person name="Rouze P."/>
            <person name="Ryaboy D."/>
            <person name="Schmutz J."/>
            <person name="Schrader J."/>
            <person name="Segerman B."/>
            <person name="Shin H."/>
            <person name="Siddiqui A."/>
            <person name="Sterky F."/>
            <person name="Terry A."/>
            <person name="Tsai C.J."/>
            <person name="Uberbacher E."/>
            <person name="Unneberg P."/>
            <person name="Vahala J."/>
            <person name="Wall K."/>
            <person name="Wessler S."/>
            <person name="Yang G."/>
            <person name="Yin T."/>
            <person name="Douglas C."/>
            <person name="Marra M."/>
            <person name="Sandberg G."/>
            <person name="Van de Peer Y."/>
            <person name="Rokhsar D."/>
        </authorList>
    </citation>
    <scope>NUCLEOTIDE SEQUENCE [LARGE SCALE GENOMIC DNA]</scope>
    <source>
        <strain evidence="2">cv. Nisqually</strain>
    </source>
</reference>
<dbReference type="EMBL" id="CM009302">
    <property type="protein sequence ID" value="RQO99077.1"/>
    <property type="molecule type" value="Genomic_DNA"/>
</dbReference>
<proteinExistence type="predicted"/>
<dbReference type="Proteomes" id="UP000006729">
    <property type="component" value="Chromosome 13"/>
</dbReference>
<dbReference type="InParanoid" id="A0A3N7FVN4"/>
<protein>
    <submittedName>
        <fullName evidence="1">Uncharacterized protein</fullName>
    </submittedName>
</protein>
<sequence length="29" mass="3629">MPMMFFYFLKIIFDISISKRSKRQYAYFG</sequence>